<dbReference type="GO" id="GO:0015661">
    <property type="term" value="F:L-lysine efflux transmembrane transporter activity"/>
    <property type="evidence" value="ECO:0007669"/>
    <property type="project" value="InterPro"/>
</dbReference>
<dbReference type="RefSeq" id="WP_015750511.1">
    <property type="nucleotide sequence ID" value="NC_013223.1"/>
</dbReference>
<organism evidence="1 2">
    <name type="scientific">Desulfohalobium retbaense (strain ATCC 49708 / DSM 5692 / JCM 16813 / HR100)</name>
    <dbReference type="NCBI Taxonomy" id="485915"/>
    <lineage>
        <taxon>Bacteria</taxon>
        <taxon>Pseudomonadati</taxon>
        <taxon>Thermodesulfobacteriota</taxon>
        <taxon>Desulfovibrionia</taxon>
        <taxon>Desulfovibrionales</taxon>
        <taxon>Desulfohalobiaceae</taxon>
        <taxon>Desulfohalobium</taxon>
    </lineage>
</organism>
<sequence>MLYILGCFLGGLAVGFAMRRQQHRLKPVGRLTDAAVCFLLFVLGAKLGANETVMDNLGQLGWEALWLTLGAVLGSLLAVRPLERLLKGEVPESGGRT</sequence>
<reference evidence="1 2" key="2">
    <citation type="journal article" date="2010" name="Stand. Genomic Sci.">
        <title>Complete genome sequence of Desulfohalobium retbaense type strain (HR(100)).</title>
        <authorList>
            <person name="Spring S."/>
            <person name="Nolan M."/>
            <person name="Lapidus A."/>
            <person name="Glavina Del Rio T."/>
            <person name="Copeland A."/>
            <person name="Tice H."/>
            <person name="Cheng J.F."/>
            <person name="Lucas S."/>
            <person name="Land M."/>
            <person name="Chen F."/>
            <person name="Bruce D."/>
            <person name="Goodwin L."/>
            <person name="Pitluck S."/>
            <person name="Ivanova N."/>
            <person name="Mavromatis K."/>
            <person name="Mikhailova N."/>
            <person name="Pati A."/>
            <person name="Chen A."/>
            <person name="Palaniappan K."/>
            <person name="Hauser L."/>
            <person name="Chang Y.J."/>
            <person name="Jeffries C.D."/>
            <person name="Munk C."/>
            <person name="Kiss H."/>
            <person name="Chain P."/>
            <person name="Han C."/>
            <person name="Brettin T."/>
            <person name="Detter J.C."/>
            <person name="Schuler E."/>
            <person name="Goker M."/>
            <person name="Rohde M."/>
            <person name="Bristow J."/>
            <person name="Eisen J.A."/>
            <person name="Markowitz V."/>
            <person name="Hugenholtz P."/>
            <person name="Kyrpides N.C."/>
            <person name="Klenk H.P."/>
        </authorList>
    </citation>
    <scope>NUCLEOTIDE SEQUENCE [LARGE SCALE GENOMIC DNA]</scope>
    <source>
        <strain evidence="1 2">DSM 5692</strain>
    </source>
</reference>
<evidence type="ECO:0000313" key="2">
    <source>
        <dbReference type="Proteomes" id="UP000001052"/>
    </source>
</evidence>
<dbReference type="Pfam" id="PF03956">
    <property type="entry name" value="Lys_export"/>
    <property type="match status" value="1"/>
</dbReference>
<dbReference type="HOGENOM" id="CLU_168956_3_0_7"/>
<accession>C8WZ76</accession>
<dbReference type="InterPro" id="IPR005642">
    <property type="entry name" value="LysO"/>
</dbReference>
<dbReference type="eggNOG" id="ENOG5033A89">
    <property type="taxonomic scope" value="Bacteria"/>
</dbReference>
<dbReference type="OrthoDB" id="5460691at2"/>
<dbReference type="Proteomes" id="UP000001052">
    <property type="component" value="Chromosome"/>
</dbReference>
<dbReference type="AlphaFoldDB" id="C8WZ76"/>
<dbReference type="EMBL" id="CP001734">
    <property type="protein sequence ID" value="ACV67351.1"/>
    <property type="molecule type" value="Genomic_DNA"/>
</dbReference>
<dbReference type="KEGG" id="drt:Dret_0049"/>
<gene>
    <name evidence="1" type="ordered locus">Dret_0049</name>
</gene>
<evidence type="ECO:0008006" key="3">
    <source>
        <dbReference type="Google" id="ProtNLM"/>
    </source>
</evidence>
<evidence type="ECO:0000313" key="1">
    <source>
        <dbReference type="EMBL" id="ACV67351.1"/>
    </source>
</evidence>
<keyword evidence="2" id="KW-1185">Reference proteome</keyword>
<reference evidence="2" key="1">
    <citation type="submission" date="2009-09" db="EMBL/GenBank/DDBJ databases">
        <title>The complete chromosome of Desulfohalobium retbaense DSM 5692.</title>
        <authorList>
            <consortium name="US DOE Joint Genome Institute (JGI-PGF)"/>
            <person name="Lucas S."/>
            <person name="Copeland A."/>
            <person name="Lapidus A."/>
            <person name="Glavina del Rio T."/>
            <person name="Dalin E."/>
            <person name="Tice H."/>
            <person name="Bruce D."/>
            <person name="Goodwin L."/>
            <person name="Pitluck S."/>
            <person name="Kyrpides N."/>
            <person name="Mavromatis K."/>
            <person name="Ivanova N."/>
            <person name="Mikhailova N."/>
            <person name="Munk A.C."/>
            <person name="Brettin T."/>
            <person name="Detter J.C."/>
            <person name="Han C."/>
            <person name="Tapia R."/>
            <person name="Larimer F."/>
            <person name="Land M."/>
            <person name="Hauser L."/>
            <person name="Markowitz V."/>
            <person name="Cheng J.-F."/>
            <person name="Hugenholtz P."/>
            <person name="Woyke T."/>
            <person name="Wu D."/>
            <person name="Spring S."/>
            <person name="Klenk H.-P."/>
            <person name="Eisen J.A."/>
        </authorList>
    </citation>
    <scope>NUCLEOTIDE SEQUENCE [LARGE SCALE GENOMIC DNA]</scope>
    <source>
        <strain evidence="2">DSM 5692</strain>
    </source>
</reference>
<protein>
    <recommendedName>
        <fullName evidence="3">DUF340 domain-containing protein</fullName>
    </recommendedName>
</protein>
<name>C8WZ76_DESRD</name>
<proteinExistence type="predicted"/>